<dbReference type="Proteomes" id="UP000269396">
    <property type="component" value="Unassembled WGS sequence"/>
</dbReference>
<accession>A0A183NH64</accession>
<dbReference type="EMBL" id="UZAL01001619">
    <property type="protein sequence ID" value="VDO78273.1"/>
    <property type="molecule type" value="Genomic_DNA"/>
</dbReference>
<evidence type="ECO:0000313" key="2">
    <source>
        <dbReference type="Proteomes" id="UP000269396"/>
    </source>
</evidence>
<gene>
    <name evidence="1" type="ORF">SMTD_LOCUS1452</name>
</gene>
<protein>
    <submittedName>
        <fullName evidence="1">Uncharacterized protein</fullName>
    </submittedName>
</protein>
<organism evidence="1 2">
    <name type="scientific">Schistosoma mattheei</name>
    <dbReference type="NCBI Taxonomy" id="31246"/>
    <lineage>
        <taxon>Eukaryota</taxon>
        <taxon>Metazoa</taxon>
        <taxon>Spiralia</taxon>
        <taxon>Lophotrochozoa</taxon>
        <taxon>Platyhelminthes</taxon>
        <taxon>Trematoda</taxon>
        <taxon>Digenea</taxon>
        <taxon>Strigeidida</taxon>
        <taxon>Schistosomatoidea</taxon>
        <taxon>Schistosomatidae</taxon>
        <taxon>Schistosoma</taxon>
    </lineage>
</organism>
<proteinExistence type="predicted"/>
<evidence type="ECO:0000313" key="1">
    <source>
        <dbReference type="EMBL" id="VDO78273.1"/>
    </source>
</evidence>
<name>A0A183NH64_9TREM</name>
<keyword evidence="2" id="KW-1185">Reference proteome</keyword>
<sequence>MQLNDQDFANDLSLLFPTQQQMQVKTPNVAAAAAAAAVVGLNIYKKTSEILEYSLVSAIKIKLGAMEEVGALTHLDSIIEK</sequence>
<reference evidence="1 2" key="1">
    <citation type="submission" date="2018-11" db="EMBL/GenBank/DDBJ databases">
        <authorList>
            <consortium name="Pathogen Informatics"/>
        </authorList>
    </citation>
    <scope>NUCLEOTIDE SEQUENCE [LARGE SCALE GENOMIC DNA]</scope>
    <source>
        <strain>Denwood</strain>
        <strain evidence="2">Zambia</strain>
    </source>
</reference>
<dbReference type="AlphaFoldDB" id="A0A183NH64"/>